<dbReference type="AlphaFoldDB" id="L7VWK0"/>
<evidence type="ECO:0000313" key="1">
    <source>
        <dbReference type="EMBL" id="AGC71954.1"/>
    </source>
</evidence>
<name>L7VWK0_9BACT</name>
<proteinExistence type="predicted"/>
<reference evidence="1" key="1">
    <citation type="submission" date="2012-09" db="EMBL/GenBank/DDBJ databases">
        <title>Metagenomic Characterization of a Microbial Community in Wastewater Detects High Levels of Antibiotic Resistance.</title>
        <authorList>
            <person name="Abrams M."/>
            <person name="Caldwell A."/>
            <person name="Vandaei E."/>
            <person name="Lee W."/>
            <person name="Perrott J."/>
            <person name="Khan S.Y."/>
            <person name="Ta J."/>
            <person name="Romero D."/>
            <person name="Nguyen V."/>
            <person name="Pourmand N."/>
            <person name="Ouverney C.C."/>
        </authorList>
    </citation>
    <scope>NUCLEOTIDE SEQUENCE</scope>
</reference>
<sequence length="122" mass="13920">MGMKDWKAVREALGIKEEQRTVYKVEGRRARLTKDAAIREGLKALAARLDGECECSKGDSVTPDYYCGCHERREQMISRMTPIVKAMPASKPKWDRMIMMYQEAGFLDDSIWEVEPETGGTK</sequence>
<accession>L7VWK0</accession>
<protein>
    <submittedName>
        <fullName evidence="1">Uncharacterized protein</fullName>
    </submittedName>
</protein>
<organism evidence="1">
    <name type="scientific">uncultured bacterium A1Q1_fos_25</name>
    <dbReference type="NCBI Taxonomy" id="1256569"/>
    <lineage>
        <taxon>Bacteria</taxon>
        <taxon>environmental samples</taxon>
    </lineage>
</organism>
<dbReference type="EMBL" id="JX649887">
    <property type="protein sequence ID" value="AGC71954.1"/>
    <property type="molecule type" value="Genomic_DNA"/>
</dbReference>